<dbReference type="Pfam" id="PF17868">
    <property type="entry name" value="AAA_lid_8"/>
    <property type="match status" value="1"/>
</dbReference>
<proteinExistence type="predicted"/>
<name>A0A4Q7LPR9_9BURK</name>
<dbReference type="EMBL" id="SGWV01000008">
    <property type="protein sequence ID" value="RZS56746.1"/>
    <property type="molecule type" value="Genomic_DNA"/>
</dbReference>
<dbReference type="InterPro" id="IPR027417">
    <property type="entry name" value="P-loop_NTPase"/>
</dbReference>
<gene>
    <name evidence="3" type="ORF">EV685_1301</name>
</gene>
<evidence type="ECO:0000313" key="4">
    <source>
        <dbReference type="Proteomes" id="UP000293433"/>
    </source>
</evidence>
<dbReference type="InterPro" id="IPR041538">
    <property type="entry name" value="RavA-like_AAA_lid"/>
</dbReference>
<protein>
    <submittedName>
        <fullName evidence="3">MoxR-like ATPase</fullName>
    </submittedName>
</protein>
<evidence type="ECO:0000256" key="1">
    <source>
        <dbReference type="SAM" id="MobiDB-lite"/>
    </source>
</evidence>
<organism evidence="3 4">
    <name type="scientific">Sphaerotilus mobilis</name>
    <dbReference type="NCBI Taxonomy" id="47994"/>
    <lineage>
        <taxon>Bacteria</taxon>
        <taxon>Pseudomonadati</taxon>
        <taxon>Pseudomonadota</taxon>
        <taxon>Betaproteobacteria</taxon>
        <taxon>Burkholderiales</taxon>
        <taxon>Sphaerotilaceae</taxon>
        <taxon>Sphaerotilus</taxon>
    </lineage>
</organism>
<dbReference type="Proteomes" id="UP000293433">
    <property type="component" value="Unassembled WGS sequence"/>
</dbReference>
<dbReference type="CDD" id="cd00009">
    <property type="entry name" value="AAA"/>
    <property type="match status" value="1"/>
</dbReference>
<dbReference type="AlphaFoldDB" id="A0A4Q7LPR9"/>
<dbReference type="Gene3D" id="3.40.50.300">
    <property type="entry name" value="P-loop containing nucleotide triphosphate hydrolases"/>
    <property type="match status" value="1"/>
</dbReference>
<dbReference type="PANTHER" id="PTHR32204">
    <property type="entry name" value="ATPASE RAVA"/>
    <property type="match status" value="1"/>
</dbReference>
<accession>A0A4Q7LPR9</accession>
<dbReference type="InterPro" id="IPR003593">
    <property type="entry name" value="AAA+_ATPase"/>
</dbReference>
<dbReference type="SMART" id="SM00382">
    <property type="entry name" value="AAA"/>
    <property type="match status" value="1"/>
</dbReference>
<reference evidence="3 4" key="1">
    <citation type="submission" date="2019-02" db="EMBL/GenBank/DDBJ databases">
        <title>Genomic Encyclopedia of Type Strains, Phase IV (KMG-IV): sequencing the most valuable type-strain genomes for metagenomic binning, comparative biology and taxonomic classification.</title>
        <authorList>
            <person name="Goeker M."/>
        </authorList>
    </citation>
    <scope>NUCLEOTIDE SEQUENCE [LARGE SCALE GENOMIC DNA]</scope>
    <source>
        <strain evidence="3 4">DSM 10617</strain>
    </source>
</reference>
<comment type="caution">
    <text evidence="3">The sequence shown here is derived from an EMBL/GenBank/DDBJ whole genome shotgun (WGS) entry which is preliminary data.</text>
</comment>
<feature type="domain" description="AAA+ ATPase" evidence="2">
    <location>
        <begin position="50"/>
        <end position="191"/>
    </location>
</feature>
<dbReference type="SUPFAM" id="SSF52540">
    <property type="entry name" value="P-loop containing nucleoside triphosphate hydrolases"/>
    <property type="match status" value="1"/>
</dbReference>
<keyword evidence="4" id="KW-1185">Reference proteome</keyword>
<dbReference type="InterPro" id="IPR045427">
    <property type="entry name" value="MoxR"/>
</dbReference>
<evidence type="ECO:0000313" key="3">
    <source>
        <dbReference type="EMBL" id="RZS56746.1"/>
    </source>
</evidence>
<evidence type="ECO:0000259" key="2">
    <source>
        <dbReference type="SMART" id="SM00382"/>
    </source>
</evidence>
<dbReference type="InterPro" id="IPR050513">
    <property type="entry name" value="RavA_ATPases"/>
</dbReference>
<dbReference type="PANTHER" id="PTHR32204:SF0">
    <property type="entry name" value="ATPASE RAVA"/>
    <property type="match status" value="1"/>
</dbReference>
<sequence length="481" mass="52848">MAADLPPLQNHPMTTESHLSSRLKAQLATLEAGLLERGAATRLMLLAALAGEHVLLIGPPGTAKSELARRLHGVMAVGRYFERLLTRFSTPEELFGPLSLKALEDDRYERLTEGYLPTAGVAFLDEVFKANSAILNALLTLLNEREFDNGQQRLAVPLVSVVGATNEVPTEEALLAFHDRFLLRVVVDPVSDASFGALLRLDATRPAACDALPWQPHELAALRAAREHIPLSDTVLNHLGALRPRLRAWDIAVSDRRWRQLASLLRSAALTEGREQVDPLDLWLLPHVLAHQPDQVGPLAQWFLAEVVEAAPQTPTWLGRAVEAFEQQLDLERSAEAEDIPDAGAGKLALAKAIGGQTSHDGMLRIVNAALEAHQRRRYSSVHIAARITQVEELIGRVDDHLAVLRVGLADLQARLADRIWWPPELLDRVLGERGRTIAALAQLHARLLTLRAGFGDLPVDTQLAQPAPPPVAWDDQERRA</sequence>
<feature type="region of interest" description="Disordered" evidence="1">
    <location>
        <begin position="462"/>
        <end position="481"/>
    </location>
</feature>
<dbReference type="Pfam" id="PF20030">
    <property type="entry name" value="bpMoxR"/>
    <property type="match status" value="1"/>
</dbReference>